<sequence>MPLTAAGVDAAREPRRASPRIRRAVSTDLVTIARGGGSVNPSDEPEAVIDLVLAARHHRVAPLLHRAVRGSAPAIAALVEPDRRLAIGHHLGATLMLEEFAAVAGSLPWVTFKGPVLSELAHPVPGMRTYNDVDLLVDPRDLREITNRLLDAGWTVGDYQDMLRNPDTPGEMHWFSPTGLAVDLHWSMINMAVRRAQFAVSTEELLARRVQVTLGLNRAWTMDAADALVHICLHAALTGANRLLLLVDADRMAARVDDWDDVARRARAWRAAPHVALVLARARRVLGTPLPANLPRMLGATRPFRILTAALDLAAPVPAARQEAGPARLVARAVQPWAARTVVASGRSSARALRERLGAPTTRPPRERLPADLESLSVYLAGVESSTRG</sequence>
<accession>A0A6N7EMM2</accession>
<protein>
    <recommendedName>
        <fullName evidence="4">Nucleotidyltransferase family protein</fullName>
    </recommendedName>
</protein>
<dbReference type="InterPro" id="IPR039498">
    <property type="entry name" value="NTP_transf_5"/>
</dbReference>
<dbReference type="EMBL" id="WHPC01000063">
    <property type="protein sequence ID" value="MPV38117.1"/>
    <property type="molecule type" value="Genomic_DNA"/>
</dbReference>
<keyword evidence="3" id="KW-1185">Reference proteome</keyword>
<evidence type="ECO:0000256" key="1">
    <source>
        <dbReference type="SAM" id="MobiDB-lite"/>
    </source>
</evidence>
<evidence type="ECO:0008006" key="4">
    <source>
        <dbReference type="Google" id="ProtNLM"/>
    </source>
</evidence>
<evidence type="ECO:0000313" key="3">
    <source>
        <dbReference type="Proteomes" id="UP000437709"/>
    </source>
</evidence>
<feature type="region of interest" description="Disordered" evidence="1">
    <location>
        <begin position="351"/>
        <end position="370"/>
    </location>
</feature>
<name>A0A6N7EMM2_9MICO</name>
<evidence type="ECO:0000313" key="2">
    <source>
        <dbReference type="EMBL" id="MPV38117.1"/>
    </source>
</evidence>
<reference evidence="2 3" key="1">
    <citation type="submission" date="2019-10" db="EMBL/GenBank/DDBJ databases">
        <title>Georgenia wutianyii sp. nov. and Georgenia yuyongxinii sp. nov. isolated from plateau pika (Ochotona curzoniae) in the Qinghai-Tibet plateau of China.</title>
        <authorList>
            <person name="Tian Z."/>
        </authorList>
    </citation>
    <scope>NUCLEOTIDE SEQUENCE [LARGE SCALE GENOMIC DNA]</scope>
    <source>
        <strain evidence="2 3">JCM 19765</strain>
    </source>
</reference>
<dbReference type="Proteomes" id="UP000437709">
    <property type="component" value="Unassembled WGS sequence"/>
</dbReference>
<gene>
    <name evidence="2" type="ORF">GB881_13870</name>
</gene>
<comment type="caution">
    <text evidence="2">The sequence shown here is derived from an EMBL/GenBank/DDBJ whole genome shotgun (WGS) entry which is preliminary data.</text>
</comment>
<dbReference type="OrthoDB" id="3611766at2"/>
<organism evidence="2 3">
    <name type="scientific">Georgenia subflava</name>
    <dbReference type="NCBI Taxonomy" id="1622177"/>
    <lineage>
        <taxon>Bacteria</taxon>
        <taxon>Bacillati</taxon>
        <taxon>Actinomycetota</taxon>
        <taxon>Actinomycetes</taxon>
        <taxon>Micrococcales</taxon>
        <taxon>Bogoriellaceae</taxon>
        <taxon>Georgenia</taxon>
    </lineage>
</organism>
<proteinExistence type="predicted"/>
<dbReference type="AlphaFoldDB" id="A0A6N7EMM2"/>
<dbReference type="Pfam" id="PF14907">
    <property type="entry name" value="NTP_transf_5"/>
    <property type="match status" value="1"/>
</dbReference>